<organism evidence="3 4">
    <name type="scientific">Labrys neptuniae</name>
    <dbReference type="NCBI Taxonomy" id="376174"/>
    <lineage>
        <taxon>Bacteria</taxon>
        <taxon>Pseudomonadati</taxon>
        <taxon>Pseudomonadota</taxon>
        <taxon>Alphaproteobacteria</taxon>
        <taxon>Hyphomicrobiales</taxon>
        <taxon>Xanthobacteraceae</taxon>
        <taxon>Labrys</taxon>
    </lineage>
</organism>
<protein>
    <submittedName>
        <fullName evidence="3">Transposase domain-containing protein</fullName>
    </submittedName>
</protein>
<sequence length="83" mass="9297">MQPGQERTRARTESSYERGQIGGNITTCRLNDVNSGVYLAETLDTLINGHPQSRIEELMPWRIQKLSSQNPKSIGKAPTHVPH</sequence>
<evidence type="ECO:0000313" key="3">
    <source>
        <dbReference type="EMBL" id="MFC2253590.1"/>
    </source>
</evidence>
<reference evidence="3 4" key="1">
    <citation type="submission" date="2024-09" db="EMBL/GenBank/DDBJ databases">
        <title>Description of Labrys sedimenti sp. nov., isolated from a diclofenac-degrading enrichment culture, and genome-based reclassification of Labrys portucalensis as a later heterotypic synonym of Labrys neptuniae.</title>
        <authorList>
            <person name="Tancsics A."/>
            <person name="Csepanyi A."/>
        </authorList>
    </citation>
    <scope>NUCLEOTIDE SEQUENCE [LARGE SCALE GENOMIC DNA]</scope>
    <source>
        <strain evidence="3 4">LMG 23412</strain>
    </source>
</reference>
<feature type="compositionally biased region" description="Basic and acidic residues" evidence="1">
    <location>
        <begin position="1"/>
        <end position="16"/>
    </location>
</feature>
<dbReference type="EMBL" id="JBHGPK010000020">
    <property type="protein sequence ID" value="MFC2253590.1"/>
    <property type="molecule type" value="Genomic_DNA"/>
</dbReference>
<evidence type="ECO:0000259" key="2">
    <source>
        <dbReference type="Pfam" id="PF13817"/>
    </source>
</evidence>
<name>A0ABV6ZN29_9HYPH</name>
<evidence type="ECO:0000313" key="4">
    <source>
        <dbReference type="Proteomes" id="UP001595190"/>
    </source>
</evidence>
<evidence type="ECO:0000256" key="1">
    <source>
        <dbReference type="SAM" id="MobiDB-lite"/>
    </source>
</evidence>
<dbReference type="Pfam" id="PF13817">
    <property type="entry name" value="DDE_Tnp_IS66_C"/>
    <property type="match status" value="1"/>
</dbReference>
<proteinExistence type="predicted"/>
<accession>A0ABV6ZN29</accession>
<dbReference type="Proteomes" id="UP001595190">
    <property type="component" value="Unassembled WGS sequence"/>
</dbReference>
<comment type="caution">
    <text evidence="3">The sequence shown here is derived from an EMBL/GenBank/DDBJ whole genome shotgun (WGS) entry which is preliminary data.</text>
</comment>
<feature type="domain" description="Transposase IS66 C-terminal" evidence="2">
    <location>
        <begin position="25"/>
        <end position="61"/>
    </location>
</feature>
<gene>
    <name evidence="3" type="ORF">ACETRX_28420</name>
</gene>
<feature type="region of interest" description="Disordered" evidence="1">
    <location>
        <begin position="1"/>
        <end position="21"/>
    </location>
</feature>
<dbReference type="InterPro" id="IPR039552">
    <property type="entry name" value="IS66_C"/>
</dbReference>
<dbReference type="RefSeq" id="WP_394314430.1">
    <property type="nucleotide sequence ID" value="NZ_JBHGPK010000020.1"/>
</dbReference>